<feature type="transmembrane region" description="Helical" evidence="1">
    <location>
        <begin position="85"/>
        <end position="106"/>
    </location>
</feature>
<sequence>MFRWTASNFSFINCFCACCSILIQILSKPLFFEKSYDYILFQMFYNGTLFVQCFFIISGLLLAYNLKTASEKNDLNWQEVPKRIALRWLRLTPPYAITLALAATWMRHAGSGPLWEEIVGETVNACNLHWWKHLLFINNYFSNTQCMLQTWHIATDLQLHIMGLLVCILCKGRVRNIAISILYVVGFVVPGLHTIYQDLDGVLMITLVNLSTFLVKDNTFLYVYVPAHTNISNFILGIALGHFIYHLHCKNFSLNKYKIYKCMIYTSIPILFALILLGSVSYRNGPRLPIYVRVAFAVLLKPIFGVVFAILILGIVFKVEKHLSGFFEARIWTIINKISYCTYICHMAIIKLLLCSQQLIRSDFFQLVHFLLGTVCMSLLAATVLWLFVEAPVSGIIDSIRIGSTCKTQQEKPKTS</sequence>
<evidence type="ECO:0000256" key="1">
    <source>
        <dbReference type="SAM" id="Phobius"/>
    </source>
</evidence>
<feature type="transmembrane region" description="Helical" evidence="1">
    <location>
        <begin position="221"/>
        <end position="247"/>
    </location>
</feature>
<feature type="domain" description="Acyltransferase 3" evidence="2">
    <location>
        <begin position="39"/>
        <end position="385"/>
    </location>
</feature>
<keyword evidence="1" id="KW-0472">Membrane</keyword>
<dbReference type="InterPro" id="IPR052728">
    <property type="entry name" value="O2_lipid_transport_reg"/>
</dbReference>
<dbReference type="PANTHER" id="PTHR11161">
    <property type="entry name" value="O-ACYLTRANSFERASE"/>
    <property type="match status" value="1"/>
</dbReference>
<evidence type="ECO:0000259" key="2">
    <source>
        <dbReference type="Pfam" id="PF01757"/>
    </source>
</evidence>
<keyword evidence="4" id="KW-1185">Reference proteome</keyword>
<dbReference type="PANTHER" id="PTHR11161:SF22">
    <property type="entry name" value="ACYLTRANSFERASE 3 DOMAIN-CONTAINING PROTEIN-RELATED"/>
    <property type="match status" value="1"/>
</dbReference>
<dbReference type="GO" id="GO:0016747">
    <property type="term" value="F:acyltransferase activity, transferring groups other than amino-acyl groups"/>
    <property type="evidence" value="ECO:0007669"/>
    <property type="project" value="InterPro"/>
</dbReference>
<evidence type="ECO:0000313" key="3">
    <source>
        <dbReference type="EMBL" id="CAK1541500.1"/>
    </source>
</evidence>
<accession>A0AAV1IXL6</accession>
<evidence type="ECO:0000313" key="4">
    <source>
        <dbReference type="Proteomes" id="UP001497472"/>
    </source>
</evidence>
<dbReference type="InterPro" id="IPR002656">
    <property type="entry name" value="Acyl_transf_3_dom"/>
</dbReference>
<feature type="transmembrane region" description="Helical" evidence="1">
    <location>
        <begin position="12"/>
        <end position="31"/>
    </location>
</feature>
<comment type="caution">
    <text evidence="3">The sequence shown here is derived from an EMBL/GenBank/DDBJ whole genome shotgun (WGS) entry which is preliminary data.</text>
</comment>
<organism evidence="3 4">
    <name type="scientific">Leptosia nina</name>
    <dbReference type="NCBI Taxonomy" id="320188"/>
    <lineage>
        <taxon>Eukaryota</taxon>
        <taxon>Metazoa</taxon>
        <taxon>Ecdysozoa</taxon>
        <taxon>Arthropoda</taxon>
        <taxon>Hexapoda</taxon>
        <taxon>Insecta</taxon>
        <taxon>Pterygota</taxon>
        <taxon>Neoptera</taxon>
        <taxon>Endopterygota</taxon>
        <taxon>Lepidoptera</taxon>
        <taxon>Glossata</taxon>
        <taxon>Ditrysia</taxon>
        <taxon>Papilionoidea</taxon>
        <taxon>Pieridae</taxon>
        <taxon>Pierinae</taxon>
        <taxon>Leptosia</taxon>
    </lineage>
</organism>
<dbReference type="AlphaFoldDB" id="A0AAV1IXL6"/>
<dbReference type="EMBL" id="CAVLEF010000002">
    <property type="protein sequence ID" value="CAK1541500.1"/>
    <property type="molecule type" value="Genomic_DNA"/>
</dbReference>
<proteinExistence type="predicted"/>
<name>A0AAV1IXL6_9NEOP</name>
<feature type="transmembrane region" description="Helical" evidence="1">
    <location>
        <begin position="177"/>
        <end position="196"/>
    </location>
</feature>
<dbReference type="Pfam" id="PF01757">
    <property type="entry name" value="Acyl_transf_3"/>
    <property type="match status" value="1"/>
</dbReference>
<feature type="transmembrane region" description="Helical" evidence="1">
    <location>
        <begin position="259"/>
        <end position="282"/>
    </location>
</feature>
<gene>
    <name evidence="3" type="ORF">LNINA_LOCUS1478</name>
</gene>
<protein>
    <recommendedName>
        <fullName evidence="2">Acyltransferase 3 domain-containing protein</fullName>
    </recommendedName>
</protein>
<feature type="transmembrane region" description="Helical" evidence="1">
    <location>
        <begin position="294"/>
        <end position="317"/>
    </location>
</feature>
<dbReference type="Proteomes" id="UP001497472">
    <property type="component" value="Unassembled WGS sequence"/>
</dbReference>
<keyword evidence="1" id="KW-0812">Transmembrane</keyword>
<reference evidence="3 4" key="1">
    <citation type="submission" date="2023-11" db="EMBL/GenBank/DDBJ databases">
        <authorList>
            <person name="Okamura Y."/>
        </authorList>
    </citation>
    <scope>NUCLEOTIDE SEQUENCE [LARGE SCALE GENOMIC DNA]</scope>
</reference>
<feature type="transmembrane region" description="Helical" evidence="1">
    <location>
        <begin position="151"/>
        <end position="170"/>
    </location>
</feature>
<keyword evidence="1" id="KW-1133">Transmembrane helix</keyword>
<feature type="transmembrane region" description="Helical" evidence="1">
    <location>
        <begin position="338"/>
        <end position="360"/>
    </location>
</feature>
<feature type="transmembrane region" description="Helical" evidence="1">
    <location>
        <begin position="366"/>
        <end position="389"/>
    </location>
</feature>
<feature type="transmembrane region" description="Helical" evidence="1">
    <location>
        <begin position="43"/>
        <end position="64"/>
    </location>
</feature>